<comment type="caution">
    <text evidence="2">The sequence shown here is derived from an EMBL/GenBank/DDBJ whole genome shotgun (WGS) entry which is preliminary data.</text>
</comment>
<dbReference type="InterPro" id="IPR011009">
    <property type="entry name" value="Kinase-like_dom_sf"/>
</dbReference>
<feature type="domain" description="Aminoglycoside phosphotransferase" evidence="1">
    <location>
        <begin position="39"/>
        <end position="265"/>
    </location>
</feature>
<dbReference type="Gene3D" id="3.90.1200.10">
    <property type="match status" value="1"/>
</dbReference>
<dbReference type="InterPro" id="IPR002575">
    <property type="entry name" value="Aminoglycoside_PTrfase"/>
</dbReference>
<dbReference type="PATRIC" id="fig|66430.4.peg.2531"/>
<dbReference type="EMBL" id="LFML01000149">
    <property type="protein sequence ID" value="KMO94156.1"/>
    <property type="molecule type" value="Genomic_DNA"/>
</dbReference>
<gene>
    <name evidence="2" type="ORF">ACS04_31000</name>
</gene>
<dbReference type="OrthoDB" id="9797603at2"/>
<keyword evidence="2" id="KW-0808">Transferase</keyword>
<name>A0A0J7AA31_9ACTN</name>
<dbReference type="Proteomes" id="UP000035932">
    <property type="component" value="Unassembled WGS sequence"/>
</dbReference>
<keyword evidence="3" id="KW-1185">Reference proteome</keyword>
<dbReference type="PANTHER" id="PTHR21310">
    <property type="entry name" value="AMINOGLYCOSIDE PHOSPHOTRANSFERASE-RELATED-RELATED"/>
    <property type="match status" value="1"/>
</dbReference>
<evidence type="ECO:0000259" key="1">
    <source>
        <dbReference type="Pfam" id="PF01636"/>
    </source>
</evidence>
<dbReference type="PANTHER" id="PTHR21310:SF42">
    <property type="entry name" value="BIFUNCTIONAL AAC_APH"/>
    <property type="match status" value="1"/>
</dbReference>
<organism evidence="2 3">
    <name type="scientific">Streptomyces roseus</name>
    <dbReference type="NCBI Taxonomy" id="66430"/>
    <lineage>
        <taxon>Bacteria</taxon>
        <taxon>Bacillati</taxon>
        <taxon>Actinomycetota</taxon>
        <taxon>Actinomycetes</taxon>
        <taxon>Kitasatosporales</taxon>
        <taxon>Streptomycetaceae</taxon>
        <taxon>Streptomyces</taxon>
    </lineage>
</organism>
<dbReference type="InterPro" id="IPR051678">
    <property type="entry name" value="AGP_Transferase"/>
</dbReference>
<reference evidence="2 3" key="1">
    <citation type="submission" date="2015-06" db="EMBL/GenBank/DDBJ databases">
        <title>Recapitulation of the evolution of biosynthetic gene clusters reveals hidden chemical diversity on bacterial genomes.</title>
        <authorList>
            <person name="Cruz-Morales P."/>
            <person name="Martinez-Guerrero C."/>
            <person name="Morales-Escalante M.A."/>
            <person name="Yanez-Guerra L.A."/>
            <person name="Kopp J.F."/>
            <person name="Feldmann J."/>
            <person name="Ramos-Aboites H.E."/>
            <person name="Barona-Gomez F."/>
        </authorList>
    </citation>
    <scope>NUCLEOTIDE SEQUENCE [LARGE SCALE GENOMIC DNA]</scope>
    <source>
        <strain evidence="2 3">ATCC 31245</strain>
    </source>
</reference>
<dbReference type="Pfam" id="PF01636">
    <property type="entry name" value="APH"/>
    <property type="match status" value="1"/>
</dbReference>
<sequence>MYGTSTKMHPDEVDTDEALVGRLVAAQFPRWAGMPVRKVRSAGTDNAMYRLGEDMSVRLPRIPGAEGQVAKEQRWLPHLAPHLPLDVPVPLGQGVAGEGYPFAWSVYRWLDGENLFDEPLSGLHDAAAGLGRFVAALRRVDTTGAPRSFRGGPVGAEDAGVRAAIRDLGADGTLDAEAATAAWEAAVRVPQWEGAPVWLHGDLLPGNVLGHRGRLSAVIDFGCVGVGDPACDVMAAWTLLSAGTREVFREAAGVDDATWARGRGWALRFGLTAEHHYRVSNPVLARVAHRAAAEAIADHHSR</sequence>
<dbReference type="RefSeq" id="WP_048480130.1">
    <property type="nucleotide sequence ID" value="NZ_JBIRUD010000019.1"/>
</dbReference>
<accession>A0A0J7AA31</accession>
<proteinExistence type="predicted"/>
<evidence type="ECO:0000313" key="3">
    <source>
        <dbReference type="Proteomes" id="UP000035932"/>
    </source>
</evidence>
<dbReference type="SUPFAM" id="SSF56112">
    <property type="entry name" value="Protein kinase-like (PK-like)"/>
    <property type="match status" value="1"/>
</dbReference>
<dbReference type="CDD" id="cd05155">
    <property type="entry name" value="APH_ChoK_like_1"/>
    <property type="match status" value="1"/>
</dbReference>
<protein>
    <submittedName>
        <fullName evidence="2">Phosphotransferase</fullName>
    </submittedName>
</protein>
<dbReference type="AlphaFoldDB" id="A0A0J7AA31"/>
<dbReference type="STRING" id="66430.ACS04_31000"/>
<dbReference type="GO" id="GO:0016740">
    <property type="term" value="F:transferase activity"/>
    <property type="evidence" value="ECO:0007669"/>
    <property type="project" value="UniProtKB-KW"/>
</dbReference>
<dbReference type="Gene3D" id="3.30.200.20">
    <property type="entry name" value="Phosphorylase Kinase, domain 1"/>
    <property type="match status" value="1"/>
</dbReference>
<evidence type="ECO:0000313" key="2">
    <source>
        <dbReference type="EMBL" id="KMO94156.1"/>
    </source>
</evidence>